<reference evidence="1 2" key="1">
    <citation type="submission" date="2023-04" db="EMBL/GenBank/DDBJ databases">
        <title>A long-awaited taxogenomic arrangement of the family Halomonadaceae.</title>
        <authorList>
            <person name="De La Haba R."/>
            <person name="Chuvochina M."/>
            <person name="Wittouck S."/>
            <person name="Arahal D.R."/>
            <person name="Sanchez-Porro C."/>
            <person name="Hugenholtz P."/>
            <person name="Ventosa A."/>
        </authorList>
    </citation>
    <scope>NUCLEOTIDE SEQUENCE [LARGE SCALE GENOMIC DNA]</scope>
    <source>
        <strain evidence="1 2">DSM 26770</strain>
    </source>
</reference>
<dbReference type="RefSeq" id="WP_163503751.1">
    <property type="nucleotide sequence ID" value="NZ_JARWAM010000002.1"/>
</dbReference>
<gene>
    <name evidence="1" type="ORF">QC821_02555</name>
</gene>
<dbReference type="InterPro" id="IPR011057">
    <property type="entry name" value="Mss4-like_sf"/>
</dbReference>
<proteinExistence type="predicted"/>
<accession>A0ABU1H9L4</accession>
<evidence type="ECO:0000313" key="2">
    <source>
        <dbReference type="Proteomes" id="UP001251374"/>
    </source>
</evidence>
<protein>
    <submittedName>
        <fullName evidence="1">Uncharacterized protein</fullName>
    </submittedName>
</protein>
<name>A0ABU1H9L4_9GAMM</name>
<comment type="caution">
    <text evidence="1">The sequence shown here is derived from an EMBL/GenBank/DDBJ whole genome shotgun (WGS) entry which is preliminary data.</text>
</comment>
<sequence length="109" mass="12009">MSNGPYYQGDCECGAVTLIVTAEPLAQGRDEQGQGWLVLDAEAVQVSGGLEALENETLDDGCACSRCRHCRQRLFSEQEWLMLLPETLLPAAGPAPSDELARRLPWRLY</sequence>
<dbReference type="EMBL" id="JARWAM010000002">
    <property type="protein sequence ID" value="MDR5904149.1"/>
    <property type="molecule type" value="Genomic_DNA"/>
</dbReference>
<dbReference type="SUPFAM" id="SSF51316">
    <property type="entry name" value="Mss4-like"/>
    <property type="match status" value="1"/>
</dbReference>
<keyword evidence="2" id="KW-1185">Reference proteome</keyword>
<evidence type="ECO:0000313" key="1">
    <source>
        <dbReference type="EMBL" id="MDR5904149.1"/>
    </source>
</evidence>
<dbReference type="Proteomes" id="UP001251374">
    <property type="component" value="Unassembled WGS sequence"/>
</dbReference>
<organism evidence="1 2">
    <name type="scientific">Franzmannia qiaohouensis</name>
    <dbReference type="NCBI Taxonomy" id="1329370"/>
    <lineage>
        <taxon>Bacteria</taxon>
        <taxon>Pseudomonadati</taxon>
        <taxon>Pseudomonadota</taxon>
        <taxon>Gammaproteobacteria</taxon>
        <taxon>Oceanospirillales</taxon>
        <taxon>Halomonadaceae</taxon>
        <taxon>Franzmannia</taxon>
    </lineage>
</organism>